<feature type="compositionally biased region" description="Low complexity" evidence="1">
    <location>
        <begin position="589"/>
        <end position="599"/>
    </location>
</feature>
<organism evidence="2 3">
    <name type="scientific">Amanita thiersii Skay4041</name>
    <dbReference type="NCBI Taxonomy" id="703135"/>
    <lineage>
        <taxon>Eukaryota</taxon>
        <taxon>Fungi</taxon>
        <taxon>Dikarya</taxon>
        <taxon>Basidiomycota</taxon>
        <taxon>Agaricomycotina</taxon>
        <taxon>Agaricomycetes</taxon>
        <taxon>Agaricomycetidae</taxon>
        <taxon>Agaricales</taxon>
        <taxon>Pluteineae</taxon>
        <taxon>Amanitaceae</taxon>
        <taxon>Amanita</taxon>
    </lineage>
</organism>
<evidence type="ECO:0000313" key="2">
    <source>
        <dbReference type="EMBL" id="PFH51837.1"/>
    </source>
</evidence>
<feature type="compositionally biased region" description="Low complexity" evidence="1">
    <location>
        <begin position="369"/>
        <end position="386"/>
    </location>
</feature>
<feature type="region of interest" description="Disordered" evidence="1">
    <location>
        <begin position="341"/>
        <end position="420"/>
    </location>
</feature>
<feature type="region of interest" description="Disordered" evidence="1">
    <location>
        <begin position="439"/>
        <end position="487"/>
    </location>
</feature>
<feature type="compositionally biased region" description="Polar residues" evidence="1">
    <location>
        <begin position="477"/>
        <end position="486"/>
    </location>
</feature>
<feature type="compositionally biased region" description="Polar residues" evidence="1">
    <location>
        <begin position="311"/>
        <end position="327"/>
    </location>
</feature>
<keyword evidence="3" id="KW-1185">Reference proteome</keyword>
<reference evidence="2 3" key="1">
    <citation type="submission" date="2014-02" db="EMBL/GenBank/DDBJ databases">
        <title>Transposable element dynamics among asymbiotic and ectomycorrhizal Amanita fungi.</title>
        <authorList>
            <consortium name="DOE Joint Genome Institute"/>
            <person name="Hess J."/>
            <person name="Skrede I."/>
            <person name="Wolfe B."/>
            <person name="LaButti K."/>
            <person name="Ohm R.A."/>
            <person name="Grigoriev I.V."/>
            <person name="Pringle A."/>
        </authorList>
    </citation>
    <scope>NUCLEOTIDE SEQUENCE [LARGE SCALE GENOMIC DNA]</scope>
    <source>
        <strain evidence="2 3">SKay4041</strain>
    </source>
</reference>
<accession>A0A2A9NU91</accession>
<feature type="region of interest" description="Disordered" evidence="1">
    <location>
        <begin position="135"/>
        <end position="162"/>
    </location>
</feature>
<dbReference type="AlphaFoldDB" id="A0A2A9NU91"/>
<dbReference type="STRING" id="703135.A0A2A9NU91"/>
<dbReference type="OrthoDB" id="3168838at2759"/>
<feature type="region of interest" description="Disordered" evidence="1">
    <location>
        <begin position="299"/>
        <end position="327"/>
    </location>
</feature>
<evidence type="ECO:0000313" key="3">
    <source>
        <dbReference type="Proteomes" id="UP000242287"/>
    </source>
</evidence>
<feature type="compositionally biased region" description="Polar residues" evidence="1">
    <location>
        <begin position="555"/>
        <end position="570"/>
    </location>
</feature>
<evidence type="ECO:0000256" key="1">
    <source>
        <dbReference type="SAM" id="MobiDB-lite"/>
    </source>
</evidence>
<proteinExistence type="predicted"/>
<feature type="region of interest" description="Disordered" evidence="1">
    <location>
        <begin position="181"/>
        <end position="230"/>
    </location>
</feature>
<feature type="compositionally biased region" description="Low complexity" evidence="1">
    <location>
        <begin position="215"/>
        <end position="228"/>
    </location>
</feature>
<gene>
    <name evidence="2" type="ORF">AMATHDRAFT_46811</name>
</gene>
<feature type="region of interest" description="Disordered" evidence="1">
    <location>
        <begin position="101"/>
        <end position="122"/>
    </location>
</feature>
<feature type="region of interest" description="Disordered" evidence="1">
    <location>
        <begin position="528"/>
        <end position="636"/>
    </location>
</feature>
<dbReference type="EMBL" id="KZ301984">
    <property type="protein sequence ID" value="PFH51837.1"/>
    <property type="molecule type" value="Genomic_DNA"/>
</dbReference>
<sequence>MGFLKRIFSITSIGGKKKQKKQQAQRQQQLPYEQLQRVHVTLNSDENLQVVDDIEHEAAIGRLLRSSSARFAVVSELDYASLPPLPHPINNVIQTPAASTLSLSSSNTSHRGTYSVQVHKRKRHASTEFPFANRHLDNDFKTPQRTRGATVPPKDTTHFLGLHSDPSVISLLGLYDDHGRLPEKTFSNSPPSPERKEGRAQTRRSGSTLRQLLGAPSNRPRPSSSADSTEGDISWAERFLGESDSVSSLSSTGLRTPVELHAPFADKSLQRPHALNDESLDVSINDPAINSMEVELSISSDSPIDSQSASHGNSPYENANSRSPQRASQVFTFLTQKRRSVLSDEIDRPPTGIPSRPNSELSRVPSRIPATPTPSNSSTSESLRTPTARLTHRPSTYSNVTPKVISDNKDADDDHPDYQGSAHANEVKVLMTGPTKVIVTAPTPSTSRDTPSRIPRGPRVSRNASASNVKQRPLFTERSNSGSSASIRDIYTNLPRKQHRRTASQASSISSLNGAEVPIIGAVEKSKSRDVISKKSSFSSREKENRSALSVRTDLPSTPIRSHSTTTDTRSLFRAIVTPGAYRPPGSIPSPASSSELSPVGQKLMMDVRQQRMRAREAERERNKRRADRYGNAYVA</sequence>
<protein>
    <submittedName>
        <fullName evidence="2">Uncharacterized protein</fullName>
    </submittedName>
</protein>
<feature type="compositionally biased region" description="Low complexity" evidence="1">
    <location>
        <begin position="299"/>
        <end position="310"/>
    </location>
</feature>
<dbReference type="Proteomes" id="UP000242287">
    <property type="component" value="Unassembled WGS sequence"/>
</dbReference>
<name>A0A2A9NU91_9AGAR</name>